<protein>
    <recommendedName>
        <fullName evidence="2">Heterokaryon incompatibility domain-containing protein</fullName>
    </recommendedName>
</protein>
<evidence type="ECO:0000256" key="1">
    <source>
        <dbReference type="SAM" id="Phobius"/>
    </source>
</evidence>
<dbReference type="InterPro" id="IPR052895">
    <property type="entry name" value="HetReg/Transcr_Mod"/>
</dbReference>
<proteinExistence type="predicted"/>
<keyword evidence="1" id="KW-0812">Transmembrane</keyword>
<evidence type="ECO:0000313" key="3">
    <source>
        <dbReference type="EMBL" id="KAK4198933.1"/>
    </source>
</evidence>
<accession>A0AAN6XDV1</accession>
<dbReference type="EMBL" id="MU863939">
    <property type="protein sequence ID" value="KAK4198933.1"/>
    <property type="molecule type" value="Genomic_DNA"/>
</dbReference>
<evidence type="ECO:0000259" key="2">
    <source>
        <dbReference type="Pfam" id="PF06985"/>
    </source>
</evidence>
<dbReference type="PANTHER" id="PTHR24148:SF73">
    <property type="entry name" value="HET DOMAIN PROTEIN (AFU_ORTHOLOGUE AFUA_8G01020)"/>
    <property type="match status" value="1"/>
</dbReference>
<keyword evidence="1" id="KW-0472">Membrane</keyword>
<reference evidence="3" key="2">
    <citation type="submission" date="2023-05" db="EMBL/GenBank/DDBJ databases">
        <authorList>
            <consortium name="Lawrence Berkeley National Laboratory"/>
            <person name="Steindorff A."/>
            <person name="Hensen N."/>
            <person name="Bonometti L."/>
            <person name="Westerberg I."/>
            <person name="Brannstrom I.O."/>
            <person name="Guillou S."/>
            <person name="Cros-Aarteil S."/>
            <person name="Calhoun S."/>
            <person name="Haridas S."/>
            <person name="Kuo A."/>
            <person name="Mondo S."/>
            <person name="Pangilinan J."/>
            <person name="Riley R."/>
            <person name="Labutti K."/>
            <person name="Andreopoulos B."/>
            <person name="Lipzen A."/>
            <person name="Chen C."/>
            <person name="Yanf M."/>
            <person name="Daum C."/>
            <person name="Ng V."/>
            <person name="Clum A."/>
            <person name="Ohm R."/>
            <person name="Martin F."/>
            <person name="Silar P."/>
            <person name="Natvig D."/>
            <person name="Lalanne C."/>
            <person name="Gautier V."/>
            <person name="Ament-Velasquez S.L."/>
            <person name="Kruys A."/>
            <person name="Hutchinson M.I."/>
            <person name="Powell A.J."/>
            <person name="Barry K."/>
            <person name="Miller A.N."/>
            <person name="Grigoriev I.V."/>
            <person name="Debuchy R."/>
            <person name="Gladieux P."/>
            <person name="Thoren M.H."/>
            <person name="Johannesson H."/>
        </authorList>
    </citation>
    <scope>NUCLEOTIDE SEQUENCE</scope>
    <source>
        <strain evidence="3">CBS 315.58</strain>
    </source>
</reference>
<dbReference type="AlphaFoldDB" id="A0AAN6XDV1"/>
<name>A0AAN6XDV1_9PEZI</name>
<dbReference type="Pfam" id="PF06985">
    <property type="entry name" value="HET"/>
    <property type="match status" value="1"/>
</dbReference>
<gene>
    <name evidence="3" type="ORF">QBC40DRAFT_152919</name>
</gene>
<comment type="caution">
    <text evidence="3">The sequence shown here is derived from an EMBL/GenBank/DDBJ whole genome shotgun (WGS) entry which is preliminary data.</text>
</comment>
<organism evidence="3 4">
    <name type="scientific">Triangularia verruculosa</name>
    <dbReference type="NCBI Taxonomy" id="2587418"/>
    <lineage>
        <taxon>Eukaryota</taxon>
        <taxon>Fungi</taxon>
        <taxon>Dikarya</taxon>
        <taxon>Ascomycota</taxon>
        <taxon>Pezizomycotina</taxon>
        <taxon>Sordariomycetes</taxon>
        <taxon>Sordariomycetidae</taxon>
        <taxon>Sordariales</taxon>
        <taxon>Podosporaceae</taxon>
        <taxon>Triangularia</taxon>
    </lineage>
</organism>
<keyword evidence="1" id="KW-1133">Transmembrane helix</keyword>
<feature type="domain" description="Heterokaryon incompatibility" evidence="2">
    <location>
        <begin position="802"/>
        <end position="849"/>
    </location>
</feature>
<sequence>MLSDLSPRAESLVPANVDKLFALLETNGEALARSTWKPSPMSLSATRYGSQNLIDGALLPAATSQRPFVQEHSVWQEPLYASGCQGSLQGELCAGECSDPKRLFSSLSILGNCLTFATAAILAENGTVIREISLDDSPTPLRISGVPENINASQIFQDVVRCAVSSCQDDGRTSDMAACTPGLVDLEKHLGGSFSAGLEKLDVIHDGLSHYCGKLTMDFEPDIAGPGAGANILMSIQVLLSQMIQASVSFTSFVIITAISSWARLILLLVKQGDWKKAQLRHRRLTACRIHGALVSAAMEFQEAQTFFTLAIQIATVATFEPSFTCGLSCSQQDSIQSLSETIMNGQLIRALAVNSMLPVLLTQSVLHRAGMSWWYTLILALIVCIFSEVIRWQTVTQAPFHILLSRLRNLVPVEECGGNPALTAYCLTPLYNLQLVEMPMLIVGYITALVLLLDQSAHQLWPPLSPFVERTRSGQLLTYMGKHFFRASWWGLQLTLAIGTVLHFVTLWSISSGLGASSKDWTYGQVVSAMLWAPILGKYIYYNIFGVKGGVEARLAREYKALVGSLPSTGLAQPQHPRNHHLGLSMPPGGFQLQIRVVMPPTHRCCATNHSETDTMSNKPDLSHLPRLVYDSLPTATSIRILTLLEPKPPNNNIIRCSIRTIDLDADPHLRPEYVALSYTWGNPITIQESIPDSLKGGDFATMPFYCSITGPNGEEIGWCDMAKWNYFMKYSTCMVPGEVVDWNKGGLWWIEVDGCGVQVQDNLFQFLQTVQQARQTGSSSPHSWEKPKLEPIWHNVCYPIWIDAVCINQRDVDERGSQVSLMMRVFQSAKHVLAWAGKSDRLSEWGIQAISQLRLWFRRAWIAQEATFAQHTSVMTSGAQFHMTMILVALEVLDRYGLEDDFLQLGHSLVIPRQLAIDPRDAFNFLRGFQYLRERMDLPGTGTITVTGRTEHALGNFHNQLRGRIRLLSVISVFRNLDATDPRDKVFAFLNMADENTGIVPNYHKSVQDVFRESAEAIIKSENNLSILSHIEDPSDSKVEGIPGWVPDFSAKLETKPFDNGRDECRFRALSSSPKDEKANTQIVPNANGGLSVLGFCIDAVQS</sequence>
<feature type="transmembrane region" description="Helical" evidence="1">
    <location>
        <begin position="490"/>
        <end position="511"/>
    </location>
</feature>
<feature type="transmembrane region" description="Helical" evidence="1">
    <location>
        <begin position="436"/>
        <end position="454"/>
    </location>
</feature>
<feature type="transmembrane region" description="Helical" evidence="1">
    <location>
        <begin position="373"/>
        <end position="391"/>
    </location>
</feature>
<dbReference type="Proteomes" id="UP001303160">
    <property type="component" value="Unassembled WGS sequence"/>
</dbReference>
<feature type="non-terminal residue" evidence="3">
    <location>
        <position position="1105"/>
    </location>
</feature>
<feature type="transmembrane region" description="Helical" evidence="1">
    <location>
        <begin position="250"/>
        <end position="270"/>
    </location>
</feature>
<dbReference type="InterPro" id="IPR010730">
    <property type="entry name" value="HET"/>
</dbReference>
<reference evidence="3" key="1">
    <citation type="journal article" date="2023" name="Mol. Phylogenet. Evol.">
        <title>Genome-scale phylogeny and comparative genomics of the fungal order Sordariales.</title>
        <authorList>
            <person name="Hensen N."/>
            <person name="Bonometti L."/>
            <person name="Westerberg I."/>
            <person name="Brannstrom I.O."/>
            <person name="Guillou S."/>
            <person name="Cros-Aarteil S."/>
            <person name="Calhoun S."/>
            <person name="Haridas S."/>
            <person name="Kuo A."/>
            <person name="Mondo S."/>
            <person name="Pangilinan J."/>
            <person name="Riley R."/>
            <person name="LaButti K."/>
            <person name="Andreopoulos B."/>
            <person name="Lipzen A."/>
            <person name="Chen C."/>
            <person name="Yan M."/>
            <person name="Daum C."/>
            <person name="Ng V."/>
            <person name="Clum A."/>
            <person name="Steindorff A."/>
            <person name="Ohm R.A."/>
            <person name="Martin F."/>
            <person name="Silar P."/>
            <person name="Natvig D.O."/>
            <person name="Lalanne C."/>
            <person name="Gautier V."/>
            <person name="Ament-Velasquez S.L."/>
            <person name="Kruys A."/>
            <person name="Hutchinson M.I."/>
            <person name="Powell A.J."/>
            <person name="Barry K."/>
            <person name="Miller A.N."/>
            <person name="Grigoriev I.V."/>
            <person name="Debuchy R."/>
            <person name="Gladieux P."/>
            <person name="Hiltunen Thoren M."/>
            <person name="Johannesson H."/>
        </authorList>
    </citation>
    <scope>NUCLEOTIDE SEQUENCE</scope>
    <source>
        <strain evidence="3">CBS 315.58</strain>
    </source>
</reference>
<evidence type="ECO:0000313" key="4">
    <source>
        <dbReference type="Proteomes" id="UP001303160"/>
    </source>
</evidence>
<keyword evidence="4" id="KW-1185">Reference proteome</keyword>
<dbReference type="PANTHER" id="PTHR24148">
    <property type="entry name" value="ANKYRIN REPEAT DOMAIN-CONTAINING PROTEIN 39 HOMOLOG-RELATED"/>
    <property type="match status" value="1"/>
</dbReference>